<evidence type="ECO:0000313" key="5">
    <source>
        <dbReference type="Proteomes" id="UP000273143"/>
    </source>
</evidence>
<dbReference type="InterPro" id="IPR036065">
    <property type="entry name" value="BolA-like_sf"/>
</dbReference>
<dbReference type="Gene3D" id="3.10.20.90">
    <property type="entry name" value="Phosphatidylinositol 3-kinase Catalytic Subunit, Chain A, domain 1"/>
    <property type="match status" value="1"/>
</dbReference>
<proteinExistence type="inferred from homology"/>
<dbReference type="InterPro" id="IPR002634">
    <property type="entry name" value="BolA"/>
</dbReference>
<dbReference type="PANTHER" id="PTHR46229:SF2">
    <property type="entry name" value="BOLA-LIKE PROTEIN 1"/>
    <property type="match status" value="1"/>
</dbReference>
<name>A0A3S9XBY5_9GAMM</name>
<dbReference type="AlphaFoldDB" id="A0A3S9XBY5"/>
<evidence type="ECO:0000256" key="2">
    <source>
        <dbReference type="RuleBase" id="RU003860"/>
    </source>
</evidence>
<dbReference type="InterPro" id="IPR050961">
    <property type="entry name" value="BolA/IbaG_stress_morph_reg"/>
</dbReference>
<dbReference type="PIRSF" id="PIRSF003113">
    <property type="entry name" value="BolA"/>
    <property type="match status" value="1"/>
</dbReference>
<evidence type="ECO:0000256" key="1">
    <source>
        <dbReference type="ARBA" id="ARBA00005578"/>
    </source>
</evidence>
<protein>
    <submittedName>
        <fullName evidence="4">BolA family transcriptional regulator</fullName>
    </submittedName>
</protein>
<feature type="region of interest" description="Disordered" evidence="3">
    <location>
        <begin position="85"/>
        <end position="104"/>
    </location>
</feature>
<dbReference type="Pfam" id="PF01722">
    <property type="entry name" value="BolA"/>
    <property type="match status" value="1"/>
</dbReference>
<gene>
    <name evidence="4" type="ORF">DM558_03555</name>
</gene>
<dbReference type="Proteomes" id="UP000273143">
    <property type="component" value="Chromosome"/>
</dbReference>
<dbReference type="KEGG" id="emo:DM558_03555"/>
<comment type="similarity">
    <text evidence="1 2">Belongs to the BolA/IbaG family.</text>
</comment>
<dbReference type="RefSeq" id="WP_127162077.1">
    <property type="nucleotide sequence ID" value="NZ_CP029822.1"/>
</dbReference>
<keyword evidence="5" id="KW-1185">Reference proteome</keyword>
<dbReference type="PANTHER" id="PTHR46229">
    <property type="entry name" value="BOLA TRANSCRIPTION REGULATOR"/>
    <property type="match status" value="1"/>
</dbReference>
<evidence type="ECO:0000313" key="4">
    <source>
        <dbReference type="EMBL" id="AZS49906.1"/>
    </source>
</evidence>
<dbReference type="EMBL" id="CP029822">
    <property type="protein sequence ID" value="AZS49906.1"/>
    <property type="molecule type" value="Genomic_DNA"/>
</dbReference>
<dbReference type="SUPFAM" id="SSF82657">
    <property type="entry name" value="BolA-like"/>
    <property type="match status" value="1"/>
</dbReference>
<sequence>MRNCINAALVAAFSPMVCNVQDESHLHSRGTQTHYKVVLVSDSFLNVSRVKRHQLVYAALGDIMKQIHALSIYAYSVDEWLKSESEKSHKSPQCRGGSKHDVDL</sequence>
<evidence type="ECO:0000256" key="3">
    <source>
        <dbReference type="SAM" id="MobiDB-lite"/>
    </source>
</evidence>
<accession>A0A3S9XBY5</accession>
<organism evidence="4 5">
    <name type="scientific">Entomomonas moraniae</name>
    <dbReference type="NCBI Taxonomy" id="2213226"/>
    <lineage>
        <taxon>Bacteria</taxon>
        <taxon>Pseudomonadati</taxon>
        <taxon>Pseudomonadota</taxon>
        <taxon>Gammaproteobacteria</taxon>
        <taxon>Pseudomonadales</taxon>
        <taxon>Pseudomonadaceae</taxon>
        <taxon>Entomomonas</taxon>
    </lineage>
</organism>
<reference evidence="5" key="1">
    <citation type="submission" date="2018-06" db="EMBL/GenBank/DDBJ databases">
        <title>Complete genome of Pseudomonas insecticola strain QZS01.</title>
        <authorList>
            <person name="Wang J."/>
            <person name="Su Q."/>
        </authorList>
    </citation>
    <scope>NUCLEOTIDE SEQUENCE [LARGE SCALE GENOMIC DNA]</scope>
    <source>
        <strain evidence="5">QZS01</strain>
    </source>
</reference>